<evidence type="ECO:0000313" key="2">
    <source>
        <dbReference type="Proteomes" id="UP001652661"/>
    </source>
</evidence>
<keyword evidence="1" id="KW-0732">Signal</keyword>
<feature type="signal peptide" evidence="1">
    <location>
        <begin position="1"/>
        <end position="22"/>
    </location>
</feature>
<sequence length="104" mass="12327">MHLQSVFIFYLVVCLLVFQVKAEEPVEKGNATDVQKPVTRKRILMLRKLHKNQVQDREMMRIVIHKIQTGDPYYKVFDGDESAARGFTNKIWNRLLNRYSTMQI</sequence>
<organism evidence="2 3">
    <name type="scientific">Drosophila kikkawai</name>
    <name type="common">Fruit fly</name>
    <dbReference type="NCBI Taxonomy" id="30033"/>
    <lineage>
        <taxon>Eukaryota</taxon>
        <taxon>Metazoa</taxon>
        <taxon>Ecdysozoa</taxon>
        <taxon>Arthropoda</taxon>
        <taxon>Hexapoda</taxon>
        <taxon>Insecta</taxon>
        <taxon>Pterygota</taxon>
        <taxon>Neoptera</taxon>
        <taxon>Endopterygota</taxon>
        <taxon>Diptera</taxon>
        <taxon>Brachycera</taxon>
        <taxon>Muscomorpha</taxon>
        <taxon>Ephydroidea</taxon>
        <taxon>Drosophilidae</taxon>
        <taxon>Drosophila</taxon>
        <taxon>Sophophora</taxon>
    </lineage>
</organism>
<keyword evidence="2" id="KW-1185">Reference proteome</keyword>
<dbReference type="Proteomes" id="UP001652661">
    <property type="component" value="Chromosome 2R"/>
</dbReference>
<dbReference type="OrthoDB" id="7812242at2759"/>
<reference evidence="2" key="1">
    <citation type="submission" date="2025-05" db="UniProtKB">
        <authorList>
            <consortium name="RefSeq"/>
        </authorList>
    </citation>
    <scope>NUCLEOTIDE SEQUENCE [LARGE SCALE GENOMIC DNA]</scope>
    <source>
        <strain evidence="2">14028-0561.14</strain>
    </source>
</reference>
<dbReference type="RefSeq" id="XP_017024735.1">
    <property type="nucleotide sequence ID" value="XM_017169246.3"/>
</dbReference>
<gene>
    <name evidence="3" type="primary">LOC108076407</name>
</gene>
<feature type="chain" id="PRO_5027754904" evidence="1">
    <location>
        <begin position="23"/>
        <end position="104"/>
    </location>
</feature>
<dbReference type="GeneID" id="108076407"/>
<dbReference type="AlphaFoldDB" id="A0A6P4I998"/>
<evidence type="ECO:0000313" key="3">
    <source>
        <dbReference type="RefSeq" id="XP_017024735.1"/>
    </source>
</evidence>
<accession>A0A6P4I998</accession>
<protein>
    <submittedName>
        <fullName evidence="3">Uncharacterized protein</fullName>
    </submittedName>
</protein>
<reference evidence="3" key="2">
    <citation type="submission" date="2025-08" db="UniProtKB">
        <authorList>
            <consortium name="RefSeq"/>
        </authorList>
    </citation>
    <scope>IDENTIFICATION</scope>
    <source>
        <strain evidence="3">14028-0561.14</strain>
        <tissue evidence="3">Whole fly</tissue>
    </source>
</reference>
<proteinExistence type="predicted"/>
<evidence type="ECO:0000256" key="1">
    <source>
        <dbReference type="SAM" id="SignalP"/>
    </source>
</evidence>
<name>A0A6P4I998_DROKI</name>